<dbReference type="AlphaFoldDB" id="A0A6I8UML6"/>
<dbReference type="KEGG" id="dpo:4800581"/>
<dbReference type="GO" id="GO:0005737">
    <property type="term" value="C:cytoplasm"/>
    <property type="evidence" value="ECO:0007669"/>
    <property type="project" value="UniProtKB-SubCell"/>
</dbReference>
<dbReference type="Gene3D" id="3.30.70.360">
    <property type="match status" value="1"/>
</dbReference>
<evidence type="ECO:0000256" key="5">
    <source>
        <dbReference type="ARBA" id="ARBA00022723"/>
    </source>
</evidence>
<reference evidence="13 14" key="2">
    <citation type="submission" date="2025-04" db="UniProtKB">
        <authorList>
            <consortium name="RefSeq"/>
        </authorList>
    </citation>
    <scope>IDENTIFICATION</scope>
    <source>
        <strain evidence="13 14">MV-25-SWS-2005</strain>
        <strain evidence="12">MV2-25</strain>
        <tissue evidence="13 14">Whole body</tissue>
    </source>
</reference>
<dbReference type="InterPro" id="IPR036264">
    <property type="entry name" value="Bact_exopeptidase_dim_dom"/>
</dbReference>
<feature type="active site" description="Proton acceptor" evidence="9">
    <location>
        <position position="147"/>
    </location>
</feature>
<dbReference type="Pfam" id="PF07687">
    <property type="entry name" value="M20_dimer"/>
    <property type="match status" value="1"/>
</dbReference>
<dbReference type="SUPFAM" id="SSF55031">
    <property type="entry name" value="Bacterial exopeptidase dimerisation domain"/>
    <property type="match status" value="1"/>
</dbReference>
<dbReference type="PANTHER" id="PTHR45892:SF1">
    <property type="entry name" value="AMINOACYLASE-1"/>
    <property type="match status" value="1"/>
</dbReference>
<evidence type="ECO:0000259" key="11">
    <source>
        <dbReference type="Pfam" id="PF07687"/>
    </source>
</evidence>
<evidence type="ECO:0000256" key="6">
    <source>
        <dbReference type="ARBA" id="ARBA00022801"/>
    </source>
</evidence>
<dbReference type="GO" id="GO:0004046">
    <property type="term" value="F:aminoacylase activity"/>
    <property type="evidence" value="ECO:0007669"/>
    <property type="project" value="UniProtKB-EC"/>
</dbReference>
<proteinExistence type="inferred from homology"/>
<feature type="domain" description="Peptidase M20 dimerisation" evidence="11">
    <location>
        <begin position="188"/>
        <end position="298"/>
    </location>
</feature>
<dbReference type="RefSeq" id="XP_015038723.2">
    <property type="nucleotide sequence ID" value="XM_015183237.2"/>
</dbReference>
<dbReference type="NCBIfam" id="TIGR01880">
    <property type="entry name" value="Ac-peptdase-euk"/>
    <property type="match status" value="1"/>
</dbReference>
<dbReference type="InterPro" id="IPR011650">
    <property type="entry name" value="Peptidase_M20_dimer"/>
</dbReference>
<protein>
    <recommendedName>
        <fullName evidence="3">N-acyl-aliphatic-L-amino acid amidohydrolase</fullName>
        <ecNumber evidence="3">3.5.1.14</ecNumber>
    </recommendedName>
    <alternativeName>
        <fullName evidence="8">N-acyl-L-amino-acid amidohydrolase</fullName>
    </alternativeName>
</protein>
<evidence type="ECO:0000313" key="12">
    <source>
        <dbReference type="Proteomes" id="UP000001819"/>
    </source>
</evidence>
<dbReference type="FunFam" id="3.30.70.360:FF:000005">
    <property type="entry name" value="Putative Aminoacylase-1"/>
    <property type="match status" value="1"/>
</dbReference>
<dbReference type="Gene3D" id="1.10.150.900">
    <property type="match status" value="1"/>
</dbReference>
<comment type="subcellular location">
    <subcellularLocation>
        <location evidence="1">Cytoplasm</location>
    </subcellularLocation>
</comment>
<evidence type="ECO:0000313" key="13">
    <source>
        <dbReference type="RefSeq" id="XP_001357832.2"/>
    </source>
</evidence>
<keyword evidence="12" id="KW-1185">Reference proteome</keyword>
<organism evidence="12 13">
    <name type="scientific">Drosophila pseudoobscura pseudoobscura</name>
    <name type="common">Fruit fly</name>
    <dbReference type="NCBI Taxonomy" id="46245"/>
    <lineage>
        <taxon>Eukaryota</taxon>
        <taxon>Metazoa</taxon>
        <taxon>Ecdysozoa</taxon>
        <taxon>Arthropoda</taxon>
        <taxon>Hexapoda</taxon>
        <taxon>Insecta</taxon>
        <taxon>Pterygota</taxon>
        <taxon>Neoptera</taxon>
        <taxon>Endopterygota</taxon>
        <taxon>Diptera</taxon>
        <taxon>Brachycera</taxon>
        <taxon>Muscomorpha</taxon>
        <taxon>Ephydroidea</taxon>
        <taxon>Drosophilidae</taxon>
        <taxon>Drosophila</taxon>
        <taxon>Sophophora</taxon>
    </lineage>
</organism>
<dbReference type="FunFam" id="3.40.630.10:FF:000019">
    <property type="entry name" value="Aminoacylase 1"/>
    <property type="match status" value="1"/>
</dbReference>
<dbReference type="EC" id="3.5.1.14" evidence="3"/>
<evidence type="ECO:0000256" key="1">
    <source>
        <dbReference type="ARBA" id="ARBA00004496"/>
    </source>
</evidence>
<feature type="binding site" evidence="10">
    <location>
        <position position="80"/>
    </location>
    <ligand>
        <name>Zn(2+)</name>
        <dbReference type="ChEBI" id="CHEBI:29105"/>
        <label>1</label>
    </ligand>
</feature>
<evidence type="ECO:0000256" key="8">
    <source>
        <dbReference type="ARBA" id="ARBA00029656"/>
    </source>
</evidence>
<dbReference type="CDD" id="cd05646">
    <property type="entry name" value="M20_AcylaseI_like"/>
    <property type="match status" value="1"/>
</dbReference>
<dbReference type="SMR" id="A0A6I8UML6"/>
<dbReference type="InterPro" id="IPR052083">
    <property type="entry name" value="Aminoacylase-1_M20A"/>
</dbReference>
<dbReference type="Proteomes" id="UP000001819">
    <property type="component" value="Chromosome 2"/>
</dbReference>
<sequence>MSAAQWENNEEIKIFREYLRIPTVHPNVDYTACVEFLKRQAAGLSLPVDVVYPVNEKNPVVVMKWEGTQPELPSIILNSHTDVVPVFPEKWTHEPFSADLDAEGRIFARGSQDMKCVGTQYLGAIRALKASGYKPKRTIYLTYVPDEEVGGHLGMRELVKGDYFKSLNVGFSFDEGISSEDETYAVYYAERTLWHLRFKISGTAGHGSLLLPNTAGEKLNYVVNKLMEFRKSQLQRLAEDKSLEIGDVTTVNLTQLRGGVQSNVVPPLLEVVFDIRIAITVDIAALEKQIRDWCEEAGGGIELEFEMKNPFVEPTKIDSSNPFWVAFKQSLDDLGLKTRVRVFPGATDSRYVRYAGIPALGFSPINNTPLLLHDHDEFLRADTYLHGIEVYKKLIPAVADS</sequence>
<evidence type="ECO:0000256" key="4">
    <source>
        <dbReference type="ARBA" id="ARBA00022490"/>
    </source>
</evidence>
<dbReference type="SUPFAM" id="SSF53187">
    <property type="entry name" value="Zn-dependent exopeptidases"/>
    <property type="match status" value="1"/>
</dbReference>
<dbReference type="Gene3D" id="3.40.630.10">
    <property type="entry name" value="Zn peptidases"/>
    <property type="match status" value="1"/>
</dbReference>
<evidence type="ECO:0000256" key="10">
    <source>
        <dbReference type="PIRSR" id="PIRSR036696-2"/>
    </source>
</evidence>
<keyword evidence="4" id="KW-0963">Cytoplasm</keyword>
<reference evidence="12" key="1">
    <citation type="submission" date="2024-06" db="UniProtKB">
        <authorList>
            <consortium name="RefSeq"/>
        </authorList>
    </citation>
    <scope>NUCLEOTIDE SEQUENCE [LARGE SCALE GENOMIC DNA]</scope>
    <source>
        <strain evidence="12">MV2-25</strain>
    </source>
</reference>
<dbReference type="GO" id="GO:0006520">
    <property type="term" value="P:amino acid metabolic process"/>
    <property type="evidence" value="ECO:0007669"/>
    <property type="project" value="InterPro"/>
</dbReference>
<gene>
    <name evidence="13 14" type="primary">LOC4800581</name>
</gene>
<name>A0A6I8UML6_DROPS</name>
<dbReference type="FunFam" id="1.10.150.900:FF:000001">
    <property type="entry name" value="Aminoacylase-1, putative"/>
    <property type="match status" value="1"/>
</dbReference>
<feature type="binding site" evidence="10">
    <location>
        <position position="175"/>
    </location>
    <ligand>
        <name>Zn(2+)</name>
        <dbReference type="ChEBI" id="CHEBI:29105"/>
        <label>1</label>
    </ligand>
</feature>
<comment type="similarity">
    <text evidence="2">Belongs to the peptidase M20A family.</text>
</comment>
<evidence type="ECO:0000256" key="2">
    <source>
        <dbReference type="ARBA" id="ARBA00006247"/>
    </source>
</evidence>
<evidence type="ECO:0000313" key="14">
    <source>
        <dbReference type="RefSeq" id="XP_015038723.2"/>
    </source>
</evidence>
<dbReference type="InterPro" id="IPR002933">
    <property type="entry name" value="Peptidase_M20"/>
</dbReference>
<evidence type="ECO:0000256" key="3">
    <source>
        <dbReference type="ARBA" id="ARBA00011913"/>
    </source>
</evidence>
<feature type="binding site" evidence="10">
    <location>
        <position position="373"/>
    </location>
    <ligand>
        <name>Zn(2+)</name>
        <dbReference type="ChEBI" id="CHEBI:29105"/>
        <label>2</label>
    </ligand>
</feature>
<dbReference type="PIRSF" id="PIRSF036696">
    <property type="entry name" value="ACY-1"/>
    <property type="match status" value="1"/>
</dbReference>
<keyword evidence="7 10" id="KW-0862">Zinc</keyword>
<dbReference type="PANTHER" id="PTHR45892">
    <property type="entry name" value="AMINOACYLASE-1"/>
    <property type="match status" value="1"/>
</dbReference>
<feature type="binding site" evidence="10">
    <location>
        <position position="113"/>
    </location>
    <ligand>
        <name>Zn(2+)</name>
        <dbReference type="ChEBI" id="CHEBI:29105"/>
        <label>2</label>
    </ligand>
</feature>
<dbReference type="GO" id="GO:0046872">
    <property type="term" value="F:metal ion binding"/>
    <property type="evidence" value="ECO:0007669"/>
    <property type="project" value="UniProtKB-KW"/>
</dbReference>
<evidence type="ECO:0000256" key="9">
    <source>
        <dbReference type="PIRSR" id="PIRSR036696-1"/>
    </source>
</evidence>
<dbReference type="RefSeq" id="XP_001357832.2">
    <property type="nucleotide sequence ID" value="XM_001357795.4"/>
</dbReference>
<feature type="active site" evidence="9">
    <location>
        <position position="82"/>
    </location>
</feature>
<feature type="binding site" evidence="10">
    <location>
        <position position="113"/>
    </location>
    <ligand>
        <name>Zn(2+)</name>
        <dbReference type="ChEBI" id="CHEBI:29105"/>
        <label>1</label>
    </ligand>
</feature>
<keyword evidence="5 10" id="KW-0479">Metal-binding</keyword>
<comment type="cofactor">
    <cofactor evidence="10">
        <name>Zn(2+)</name>
        <dbReference type="ChEBI" id="CHEBI:29105"/>
    </cofactor>
    <text evidence="10">Binds 2 Zn(2+) ions per subunit.</text>
</comment>
<feature type="binding site" evidence="10">
    <location>
        <position position="148"/>
    </location>
    <ligand>
        <name>Zn(2+)</name>
        <dbReference type="ChEBI" id="CHEBI:29105"/>
        <label>2</label>
    </ligand>
</feature>
<keyword evidence="6" id="KW-0378">Hydrolase</keyword>
<accession>A0A6I8UML6</accession>
<dbReference type="InterPro" id="IPR010159">
    <property type="entry name" value="N-acyl_aa_amidohydrolase"/>
</dbReference>
<dbReference type="Pfam" id="PF01546">
    <property type="entry name" value="Peptidase_M20"/>
    <property type="match status" value="1"/>
</dbReference>
<evidence type="ECO:0000256" key="7">
    <source>
        <dbReference type="ARBA" id="ARBA00022833"/>
    </source>
</evidence>